<organism evidence="2 3">
    <name type="scientific">Panagrolaimus davidi</name>
    <dbReference type="NCBI Taxonomy" id="227884"/>
    <lineage>
        <taxon>Eukaryota</taxon>
        <taxon>Metazoa</taxon>
        <taxon>Ecdysozoa</taxon>
        <taxon>Nematoda</taxon>
        <taxon>Chromadorea</taxon>
        <taxon>Rhabditida</taxon>
        <taxon>Tylenchina</taxon>
        <taxon>Panagrolaimomorpha</taxon>
        <taxon>Panagrolaimoidea</taxon>
        <taxon>Panagrolaimidae</taxon>
        <taxon>Panagrolaimus</taxon>
    </lineage>
</organism>
<evidence type="ECO:0000313" key="2">
    <source>
        <dbReference type="Proteomes" id="UP000887578"/>
    </source>
</evidence>
<reference evidence="3" key="1">
    <citation type="submission" date="2022-11" db="UniProtKB">
        <authorList>
            <consortium name="WormBaseParasite"/>
        </authorList>
    </citation>
    <scope>IDENTIFICATION</scope>
</reference>
<evidence type="ECO:0000256" key="1">
    <source>
        <dbReference type="SAM" id="MobiDB-lite"/>
    </source>
</evidence>
<dbReference type="AlphaFoldDB" id="A0A914QTD5"/>
<protein>
    <submittedName>
        <fullName evidence="3">Uncharacterized protein</fullName>
    </submittedName>
</protein>
<feature type="region of interest" description="Disordered" evidence="1">
    <location>
        <begin position="1"/>
        <end position="78"/>
    </location>
</feature>
<evidence type="ECO:0000313" key="3">
    <source>
        <dbReference type="WBParaSite" id="PDA_v2.g681.t1"/>
    </source>
</evidence>
<dbReference type="Proteomes" id="UP000887578">
    <property type="component" value="Unplaced"/>
</dbReference>
<accession>A0A914QTD5</accession>
<proteinExistence type="predicted"/>
<feature type="compositionally biased region" description="Low complexity" evidence="1">
    <location>
        <begin position="42"/>
        <end position="56"/>
    </location>
</feature>
<keyword evidence="2" id="KW-1185">Reference proteome</keyword>
<name>A0A914QTD5_9BILA</name>
<sequence length="297" mass="33356">MPSLSIDHPQHRSPTSPLPPHGNISPHPHRLNRYRRPHHLRLSSPPKSPLLFSISSTSNNPSYHPLQHHHHHQHHNHHQIISDPKQQLLTPEIVYSQQNQSSPWKGIFPPSTAATTPAIIPTTAAGSLQRADSIMSNSKVSYFDTSSHHGHTSTTSIASNGSSGIGGSGTLPFSFSQQNLLQRLHQEKLLQQQQTQKNLQNNKKLLFSQSRNDEAAVLSAAQFYPEEISLMKMDEDFAQFNTEIDFTQPDPSRPLQIRVSGRSIYVDPQFAQDLSPVFTNFLARELVAGKLYLFHIH</sequence>
<feature type="compositionally biased region" description="Basic residues" evidence="1">
    <location>
        <begin position="66"/>
        <end position="78"/>
    </location>
</feature>
<feature type="compositionally biased region" description="Basic residues" evidence="1">
    <location>
        <begin position="27"/>
        <end position="41"/>
    </location>
</feature>
<dbReference type="WBParaSite" id="PDA_v2.g681.t1">
    <property type="protein sequence ID" value="PDA_v2.g681.t1"/>
    <property type="gene ID" value="PDA_v2.g681"/>
</dbReference>